<dbReference type="InterPro" id="IPR036076">
    <property type="entry name" value="FBPase_V_sf"/>
</dbReference>
<dbReference type="PANTHER" id="PTHR38341">
    <property type="entry name" value="FRUCTOSE-1,6-BISPHOSPHATE ALDOLASE/PHOSPHATASE"/>
    <property type="match status" value="1"/>
</dbReference>
<keyword evidence="11" id="KW-0460">Magnesium</keyword>
<evidence type="ECO:0000256" key="4">
    <source>
        <dbReference type="ARBA" id="ARBA00010693"/>
    </source>
</evidence>
<comment type="caution">
    <text evidence="15">The sequence shown here is derived from an EMBL/GenBank/DDBJ whole genome shotgun (WGS) entry which is preliminary data.</text>
</comment>
<proteinExistence type="inferred from homology"/>
<dbReference type="InterPro" id="IPR002803">
    <property type="entry name" value="FBPase_V"/>
</dbReference>
<dbReference type="GO" id="GO:0016829">
    <property type="term" value="F:lyase activity"/>
    <property type="evidence" value="ECO:0007669"/>
    <property type="project" value="UniProtKB-KW"/>
</dbReference>
<name>A0AA35TRR4_GEOBA</name>
<keyword evidence="16" id="KW-1185">Reference proteome</keyword>
<evidence type="ECO:0000256" key="11">
    <source>
        <dbReference type="ARBA" id="ARBA00022842"/>
    </source>
</evidence>
<dbReference type="GO" id="GO:0042132">
    <property type="term" value="F:fructose 1,6-bisphosphate 1-phosphatase activity"/>
    <property type="evidence" value="ECO:0007669"/>
    <property type="project" value="UniProtKB-EC"/>
</dbReference>
<reference evidence="15" key="1">
    <citation type="submission" date="2023-03" db="EMBL/GenBank/DDBJ databases">
        <authorList>
            <person name="Steffen K."/>
            <person name="Cardenas P."/>
        </authorList>
    </citation>
    <scope>NUCLEOTIDE SEQUENCE</scope>
</reference>
<comment type="similarity">
    <text evidence="4">Belongs to the FBP aldolase/phosphatase family.</text>
</comment>
<evidence type="ECO:0000256" key="3">
    <source>
        <dbReference type="ARBA" id="ARBA00004742"/>
    </source>
</evidence>
<evidence type="ECO:0000256" key="10">
    <source>
        <dbReference type="ARBA" id="ARBA00022801"/>
    </source>
</evidence>
<comment type="cofactor">
    <cofactor evidence="2">
        <name>Mg(2+)</name>
        <dbReference type="ChEBI" id="CHEBI:18420"/>
    </cofactor>
</comment>
<evidence type="ECO:0000256" key="13">
    <source>
        <dbReference type="ARBA" id="ARBA00023270"/>
    </source>
</evidence>
<keyword evidence="13" id="KW-0704">Schiff base</keyword>
<dbReference type="HAMAP" id="MF_02067">
    <property type="entry name" value="FBP_aldolase_phosphatase"/>
    <property type="match status" value="1"/>
</dbReference>
<dbReference type="EMBL" id="CASHTH010004056">
    <property type="protein sequence ID" value="CAI8052949.1"/>
    <property type="molecule type" value="Genomic_DNA"/>
</dbReference>
<evidence type="ECO:0000256" key="12">
    <source>
        <dbReference type="ARBA" id="ARBA00023239"/>
    </source>
</evidence>
<comment type="catalytic activity">
    <reaction evidence="1">
        <text>beta-D-fructose 1,6-bisphosphate + H2O = beta-D-fructose 6-phosphate + phosphate</text>
        <dbReference type="Rhea" id="RHEA:11064"/>
        <dbReference type="ChEBI" id="CHEBI:15377"/>
        <dbReference type="ChEBI" id="CHEBI:32966"/>
        <dbReference type="ChEBI" id="CHEBI:43474"/>
        <dbReference type="ChEBI" id="CHEBI:57634"/>
        <dbReference type="EC" id="3.1.3.11"/>
    </reaction>
</comment>
<accession>A0AA35TRR4</accession>
<dbReference type="Pfam" id="PF01950">
    <property type="entry name" value="FBPase_3"/>
    <property type="match status" value="1"/>
</dbReference>
<dbReference type="EC" id="3.1.3.11" evidence="6"/>
<dbReference type="GO" id="GO:0006094">
    <property type="term" value="P:gluconeogenesis"/>
    <property type="evidence" value="ECO:0007669"/>
    <property type="project" value="UniProtKB-KW"/>
</dbReference>
<evidence type="ECO:0000313" key="16">
    <source>
        <dbReference type="Proteomes" id="UP001174909"/>
    </source>
</evidence>
<sequence>MKITLSILKADVGSIGGHTKPSDRMLDSVRSDVAAAIGRGLLIDAYVGHTGDDICIIASHTRGENDTEVHQFAWTSFLNATAIATEYGLYGAGQDLLVDAPSGNIRGAGPAVAEIEFEHDPVKTNPIRPAESFMVLAADKCGPGAYNLPMFLGFADPMYCGGLMLPRVGEGFTFNIIDMDNTDGDSLISLNAPEDYYKITVLLRDNERFAIESIVSRYSGETAAAISATRMHNIAGTYTGKDDPVALVRNQGIFPAPEELISPYTKAHYIGGDARGSHVMPLMPVPINTAVTGMYCLPLVSCVGFSLNRDGKFSDSSADFFDNPAWDYVRQIAQEKGIAMRSQGWSGAAMLPYGELEYSGFRTSIGNLVDRFAIRNGKESSAIPEKAGTADD</sequence>
<evidence type="ECO:0000313" key="15">
    <source>
        <dbReference type="EMBL" id="CAI8052949.1"/>
    </source>
</evidence>
<keyword evidence="8" id="KW-0312">Gluconeogenesis</keyword>
<dbReference type="SUPFAM" id="SSF111249">
    <property type="entry name" value="Sulfolobus fructose-1,6-bisphosphatase-like"/>
    <property type="match status" value="1"/>
</dbReference>
<evidence type="ECO:0000256" key="8">
    <source>
        <dbReference type="ARBA" id="ARBA00022432"/>
    </source>
</evidence>
<evidence type="ECO:0000256" key="14">
    <source>
        <dbReference type="ARBA" id="ARBA00023277"/>
    </source>
</evidence>
<evidence type="ECO:0000256" key="6">
    <source>
        <dbReference type="ARBA" id="ARBA00013093"/>
    </source>
</evidence>
<dbReference type="Proteomes" id="UP001174909">
    <property type="component" value="Unassembled WGS sequence"/>
</dbReference>
<keyword evidence="10" id="KW-0378">Hydrolase</keyword>
<gene>
    <name evidence="15" type="ORF">GBAR_LOCUS28967</name>
</gene>
<keyword evidence="9" id="KW-0479">Metal-binding</keyword>
<dbReference type="GO" id="GO:0046872">
    <property type="term" value="F:metal ion binding"/>
    <property type="evidence" value="ECO:0007669"/>
    <property type="project" value="UniProtKB-KW"/>
</dbReference>
<evidence type="ECO:0000256" key="5">
    <source>
        <dbReference type="ARBA" id="ARBA00011820"/>
    </source>
</evidence>
<comment type="subunit">
    <text evidence="5">Homooctamer; dimer of tetramers.</text>
</comment>
<evidence type="ECO:0000256" key="9">
    <source>
        <dbReference type="ARBA" id="ARBA00022723"/>
    </source>
</evidence>
<evidence type="ECO:0000256" key="2">
    <source>
        <dbReference type="ARBA" id="ARBA00001946"/>
    </source>
</evidence>
<organism evidence="15 16">
    <name type="scientific">Geodia barretti</name>
    <name type="common">Barrett's horny sponge</name>
    <dbReference type="NCBI Taxonomy" id="519541"/>
    <lineage>
        <taxon>Eukaryota</taxon>
        <taxon>Metazoa</taxon>
        <taxon>Porifera</taxon>
        <taxon>Demospongiae</taxon>
        <taxon>Heteroscleromorpha</taxon>
        <taxon>Tetractinellida</taxon>
        <taxon>Astrophorina</taxon>
        <taxon>Geodiidae</taxon>
        <taxon>Geodia</taxon>
    </lineage>
</organism>
<dbReference type="AlphaFoldDB" id="A0AA35TRR4"/>
<comment type="pathway">
    <text evidence="3">Carbohydrate biosynthesis; gluconeogenesis.</text>
</comment>
<keyword evidence="12" id="KW-0456">Lyase</keyword>
<evidence type="ECO:0000256" key="7">
    <source>
        <dbReference type="ARBA" id="ARBA00018635"/>
    </source>
</evidence>
<evidence type="ECO:0000256" key="1">
    <source>
        <dbReference type="ARBA" id="ARBA00001273"/>
    </source>
</evidence>
<keyword evidence="14" id="KW-0119">Carbohydrate metabolism</keyword>
<protein>
    <recommendedName>
        <fullName evidence="7">Fructose-1,6-bisphosphate aldolase/phosphatase</fullName>
        <ecNumber evidence="6">3.1.3.11</ecNumber>
    </recommendedName>
</protein>
<dbReference type="PANTHER" id="PTHR38341:SF1">
    <property type="entry name" value="FRUCTOSE-1,6-BISPHOSPHATE ALDOLASE_PHOSPHATASE"/>
    <property type="match status" value="1"/>
</dbReference>